<sequence>MFQKGLGGGGQNKTGFIVFPNNNTTMAKSMNTNLDKYITYSAQNQPTQLVKRPRVLVKTNNSGTVTFAGEEMIKQFVPEGIKRVDGWEILSDEKWAQGFTIGQTKTVAIPPERPFGVKPKNSYQKEINCNQSTNQFTKQTFDIDMTRREDSNENITSGQPISKQNVKRKKDNKNEDLHGPALKYRKTGNNERVTDMYKETQSNNDYFGELDDSAFEQLDGYGEQNVVSHSNTPANKFESCPRYTNDDDSVSEGVKESAIRIISEGPKAGVNGSITRDMTSAKAKTVVKISKEQVLQLVTLLHEEREFMAQLIEKNIIDEATFVRYREKWYFCKVHETIQQQQQQQHTHALTHNIFLFWKVAKCAPKLMANLKSTAMP</sequence>
<feature type="region of interest" description="Disordered" evidence="1">
    <location>
        <begin position="150"/>
        <end position="183"/>
    </location>
</feature>
<reference evidence="2 3" key="1">
    <citation type="journal article" date="2013" name="Curr. Biol.">
        <title>The Genome of the Foraminiferan Reticulomyxa filosa.</title>
        <authorList>
            <person name="Glockner G."/>
            <person name="Hulsmann N."/>
            <person name="Schleicher M."/>
            <person name="Noegel A.A."/>
            <person name="Eichinger L."/>
            <person name="Gallinger C."/>
            <person name="Pawlowski J."/>
            <person name="Sierra R."/>
            <person name="Euteneuer U."/>
            <person name="Pillet L."/>
            <person name="Moustafa A."/>
            <person name="Platzer M."/>
            <person name="Groth M."/>
            <person name="Szafranski K."/>
            <person name="Schliwa M."/>
        </authorList>
    </citation>
    <scope>NUCLEOTIDE SEQUENCE [LARGE SCALE GENOMIC DNA]</scope>
</reference>
<dbReference type="Proteomes" id="UP000023152">
    <property type="component" value="Unassembled WGS sequence"/>
</dbReference>
<keyword evidence="3" id="KW-1185">Reference proteome</keyword>
<name>X6PEC8_RETFI</name>
<protein>
    <submittedName>
        <fullName evidence="2">Uncharacterized protein</fullName>
    </submittedName>
</protein>
<dbReference type="EMBL" id="ASPP01001048">
    <property type="protein sequence ID" value="ETO36047.1"/>
    <property type="molecule type" value="Genomic_DNA"/>
</dbReference>
<accession>X6PEC8</accession>
<comment type="caution">
    <text evidence="2">The sequence shown here is derived from an EMBL/GenBank/DDBJ whole genome shotgun (WGS) entry which is preliminary data.</text>
</comment>
<organism evidence="2 3">
    <name type="scientific">Reticulomyxa filosa</name>
    <dbReference type="NCBI Taxonomy" id="46433"/>
    <lineage>
        <taxon>Eukaryota</taxon>
        <taxon>Sar</taxon>
        <taxon>Rhizaria</taxon>
        <taxon>Retaria</taxon>
        <taxon>Foraminifera</taxon>
        <taxon>Monothalamids</taxon>
        <taxon>Reticulomyxidae</taxon>
        <taxon>Reticulomyxa</taxon>
    </lineage>
</organism>
<evidence type="ECO:0000313" key="2">
    <source>
        <dbReference type="EMBL" id="ETO36047.1"/>
    </source>
</evidence>
<feature type="region of interest" description="Disordered" evidence="1">
    <location>
        <begin position="226"/>
        <end position="250"/>
    </location>
</feature>
<gene>
    <name evidence="2" type="ORF">RFI_01018</name>
</gene>
<evidence type="ECO:0000313" key="3">
    <source>
        <dbReference type="Proteomes" id="UP000023152"/>
    </source>
</evidence>
<proteinExistence type="predicted"/>
<feature type="compositionally biased region" description="Polar residues" evidence="1">
    <location>
        <begin position="153"/>
        <end position="164"/>
    </location>
</feature>
<dbReference type="AlphaFoldDB" id="X6PEC8"/>
<evidence type="ECO:0000256" key="1">
    <source>
        <dbReference type="SAM" id="MobiDB-lite"/>
    </source>
</evidence>